<keyword evidence="8" id="KW-0966">Cell projection</keyword>
<dbReference type="Gene3D" id="2.130.10.10">
    <property type="entry name" value="YVTN repeat-like/Quinoprotein amine dehydrogenase"/>
    <property type="match status" value="2"/>
</dbReference>
<keyword evidence="2" id="KW-0963">Cytoplasm</keyword>
<comment type="subcellular location">
    <subcellularLocation>
        <location evidence="1">Cytoplasm</location>
        <location evidence="1">Cytoskeleton</location>
        <location evidence="1">Flagellum axoneme</location>
    </subcellularLocation>
    <subcellularLocation>
        <location evidence="9">Dynein axonemal particle</location>
    </subcellularLocation>
</comment>
<comment type="caution">
    <text evidence="14">The sequence shown here is derived from an EMBL/GenBank/DDBJ whole genome shotgun (WGS) entry which is preliminary data.</text>
</comment>
<evidence type="ECO:0000313" key="15">
    <source>
        <dbReference type="Proteomes" id="UP000319731"/>
    </source>
</evidence>
<evidence type="ECO:0000256" key="6">
    <source>
        <dbReference type="ARBA" id="ARBA00023069"/>
    </source>
</evidence>
<name>A0A507BUN0_9FUNG</name>
<organism evidence="14 15">
    <name type="scientific">Synchytrium microbalum</name>
    <dbReference type="NCBI Taxonomy" id="1806994"/>
    <lineage>
        <taxon>Eukaryota</taxon>
        <taxon>Fungi</taxon>
        <taxon>Fungi incertae sedis</taxon>
        <taxon>Chytridiomycota</taxon>
        <taxon>Chytridiomycota incertae sedis</taxon>
        <taxon>Chytridiomycetes</taxon>
        <taxon>Synchytriales</taxon>
        <taxon>Synchytriaceae</taxon>
        <taxon>Synchytrium</taxon>
    </lineage>
</organism>
<evidence type="ECO:0000256" key="4">
    <source>
        <dbReference type="ARBA" id="ARBA00022737"/>
    </source>
</evidence>
<evidence type="ECO:0000256" key="12">
    <source>
        <dbReference type="PROSITE-ProRule" id="PRU00221"/>
    </source>
</evidence>
<evidence type="ECO:0000256" key="8">
    <source>
        <dbReference type="ARBA" id="ARBA00023273"/>
    </source>
</evidence>
<dbReference type="AlphaFoldDB" id="A0A507BUN0"/>
<dbReference type="InterPro" id="IPR001680">
    <property type="entry name" value="WD40_rpt"/>
</dbReference>
<feature type="region of interest" description="Disordered" evidence="13">
    <location>
        <begin position="335"/>
        <end position="370"/>
    </location>
</feature>
<dbReference type="FunFam" id="2.130.10.10:FF:001248">
    <property type="entry name" value="WD repeat domain 78"/>
    <property type="match status" value="1"/>
</dbReference>
<accession>A0A507BUN0</accession>
<feature type="compositionally biased region" description="Basic and acidic residues" evidence="13">
    <location>
        <begin position="342"/>
        <end position="355"/>
    </location>
</feature>
<feature type="compositionally biased region" description="Polar residues" evidence="13">
    <location>
        <begin position="30"/>
        <end position="42"/>
    </location>
</feature>
<dbReference type="STRING" id="1806994.A0A507BUN0"/>
<keyword evidence="15" id="KW-1185">Reference proteome</keyword>
<dbReference type="GeneID" id="42006593"/>
<feature type="compositionally biased region" description="Basic and acidic residues" evidence="13">
    <location>
        <begin position="81"/>
        <end position="90"/>
    </location>
</feature>
<dbReference type="GO" id="GO:0003341">
    <property type="term" value="P:cilium movement"/>
    <property type="evidence" value="ECO:0007669"/>
    <property type="project" value="TreeGrafter"/>
</dbReference>
<feature type="compositionally biased region" description="Polar residues" evidence="13">
    <location>
        <begin position="56"/>
        <end position="68"/>
    </location>
</feature>
<dbReference type="PROSITE" id="PS50082">
    <property type="entry name" value="WD_REPEATS_2"/>
    <property type="match status" value="1"/>
</dbReference>
<feature type="repeat" description="WD" evidence="12">
    <location>
        <begin position="766"/>
        <end position="799"/>
    </location>
</feature>
<sequence>MDGSTRSRGVAGDAHKPKHPPQLPKIPNRSGRSSVASIQLESPNVPHPRKPDASFMRSNMSQQQQPFGGSNARFARGSHAQVERLPDHTSRGGPAAAQKNAPVVVYDDEGIDVTPVSLLGPVRQQPARHRGVNDMSVAESSIGRESVQDALNNIESMTVGSWKTSVFAGKSAAQGAGGLSFSSKISAVSDSERDEDSSSMVSADSDDERGEAGGELAGAKTKASEWSLLRATRRVEADPEQRLNIVLTETETIWLLDIPSKIVPSESEEAIQVKADNARYKEIKVARPSSDNFVDRSTQTLNNALKTKDVQATAVRSVNADCQVNIWSIADAMGENNATNDQRGDGGDETGHEADIDALPSADFGASGPLGSHIQSSTIAESVNFAMGTRHDMALASSMMGGASTAGMSTYMGDPESGRASYAGGWNDADANAARETGTQTHQQHASELLATMERAVVGNNYLKRLMSYREVPDIEDEIGSQNPNAPGRPLRGGASQLALGIPTTLRQASAIGGSRVLANHAHSLTDLPADIPSLQLLWSFRCELTRGRSVNYIAWNGQNQNVLAIAYGEAKHNPDAAPGLILCWSLKNPEWPERIYPAKSPVTALDFSNANPCLLAAGYMDGRIAVYDVRIKDIANGMVLDSSEVAGKHRDPVWELKWIERERAVGDGNSRGEILVSVSTDGRVVQWMIRKGLECSNLMTLKRVSEKQEVKAGSPTRNSGFMARHSGGLCFDFHPTDNSMYIVGTEDGCLHKCSTSYHEQYLSTFSGHQGPVYRVRWSPFLPSCFLSCSADWTVRLWNQESPDAPLKFQNGKEAVLDVAWSPHASTVFGCVSANGRLEVWDLLFSGLDPAITHPVLDRQLTTVSFSPITPAILTGDDNGAAYVYRLKNLPSMSMGGSMQEQGQRLQEVMTSKTSHLPKMELAPAAVV</sequence>
<dbReference type="GO" id="GO:0045504">
    <property type="term" value="F:dynein heavy chain binding"/>
    <property type="evidence" value="ECO:0007669"/>
    <property type="project" value="TreeGrafter"/>
</dbReference>
<protein>
    <recommendedName>
        <fullName evidence="10">Dynein axonemal intermediate chain 4</fullName>
    </recommendedName>
    <alternativeName>
        <fullName evidence="11">WD repeat-containing protein 78</fullName>
    </alternativeName>
</protein>
<keyword evidence="5" id="KW-0282">Flagellum</keyword>
<keyword evidence="4" id="KW-0677">Repeat</keyword>
<dbReference type="PANTHER" id="PTHR12442:SF12">
    <property type="entry name" value="DYNEIN AXONEMAL INTERMEDIATE CHAIN 4"/>
    <property type="match status" value="1"/>
</dbReference>
<evidence type="ECO:0000256" key="7">
    <source>
        <dbReference type="ARBA" id="ARBA00023212"/>
    </source>
</evidence>
<evidence type="ECO:0000256" key="1">
    <source>
        <dbReference type="ARBA" id="ARBA00004611"/>
    </source>
</evidence>
<evidence type="ECO:0000256" key="5">
    <source>
        <dbReference type="ARBA" id="ARBA00022846"/>
    </source>
</evidence>
<evidence type="ECO:0000256" key="13">
    <source>
        <dbReference type="SAM" id="MobiDB-lite"/>
    </source>
</evidence>
<dbReference type="GO" id="GO:0120293">
    <property type="term" value="C:dynein axonemal particle"/>
    <property type="evidence" value="ECO:0007669"/>
    <property type="project" value="UniProtKB-SubCell"/>
</dbReference>
<feature type="region of interest" description="Disordered" evidence="13">
    <location>
        <begin position="1"/>
        <end position="99"/>
    </location>
</feature>
<dbReference type="InterPro" id="IPR050687">
    <property type="entry name" value="Dynein_IC"/>
</dbReference>
<evidence type="ECO:0000313" key="14">
    <source>
        <dbReference type="EMBL" id="TPX31262.1"/>
    </source>
</evidence>
<dbReference type="PANTHER" id="PTHR12442">
    <property type="entry name" value="DYNEIN INTERMEDIATE CHAIN"/>
    <property type="match status" value="1"/>
</dbReference>
<gene>
    <name evidence="14" type="ORF">SmJEL517_g05370</name>
</gene>
<keyword evidence="7" id="KW-0206">Cytoskeleton</keyword>
<keyword evidence="3 12" id="KW-0853">WD repeat</keyword>
<dbReference type="RefSeq" id="XP_031022734.1">
    <property type="nucleotide sequence ID" value="XM_031171296.1"/>
</dbReference>
<dbReference type="InterPro" id="IPR015943">
    <property type="entry name" value="WD40/YVTN_repeat-like_dom_sf"/>
</dbReference>
<dbReference type="SMART" id="SM00320">
    <property type="entry name" value="WD40"/>
    <property type="match status" value="6"/>
</dbReference>
<evidence type="ECO:0000256" key="2">
    <source>
        <dbReference type="ARBA" id="ARBA00022490"/>
    </source>
</evidence>
<evidence type="ECO:0000256" key="11">
    <source>
        <dbReference type="ARBA" id="ARBA00041557"/>
    </source>
</evidence>
<dbReference type="PROSITE" id="PS50294">
    <property type="entry name" value="WD_REPEATS_REGION"/>
    <property type="match status" value="1"/>
</dbReference>
<evidence type="ECO:0000256" key="3">
    <source>
        <dbReference type="ARBA" id="ARBA00022574"/>
    </source>
</evidence>
<dbReference type="Pfam" id="PF00400">
    <property type="entry name" value="WD40"/>
    <property type="match status" value="3"/>
</dbReference>
<evidence type="ECO:0000256" key="10">
    <source>
        <dbReference type="ARBA" id="ARBA00040002"/>
    </source>
</evidence>
<reference evidence="14 15" key="1">
    <citation type="journal article" date="2019" name="Sci. Rep.">
        <title>Comparative genomics of chytrid fungi reveal insights into the obligate biotrophic and pathogenic lifestyle of Synchytrium endobioticum.</title>
        <authorList>
            <person name="van de Vossenberg B.T.L.H."/>
            <person name="Warris S."/>
            <person name="Nguyen H.D.T."/>
            <person name="van Gent-Pelzer M.P.E."/>
            <person name="Joly D.L."/>
            <person name="van de Geest H.C."/>
            <person name="Bonants P.J.M."/>
            <person name="Smith D.S."/>
            <person name="Levesque C.A."/>
            <person name="van der Lee T.A.J."/>
        </authorList>
    </citation>
    <scope>NUCLEOTIDE SEQUENCE [LARGE SCALE GENOMIC DNA]</scope>
    <source>
        <strain evidence="14 15">JEL517</strain>
    </source>
</reference>
<keyword evidence="6" id="KW-0969">Cilium</keyword>
<dbReference type="EMBL" id="QEAO01000048">
    <property type="protein sequence ID" value="TPX31262.1"/>
    <property type="molecule type" value="Genomic_DNA"/>
</dbReference>
<evidence type="ECO:0000256" key="9">
    <source>
        <dbReference type="ARBA" id="ARBA00024190"/>
    </source>
</evidence>
<dbReference type="OrthoDB" id="366230at2759"/>
<dbReference type="GO" id="GO:0005858">
    <property type="term" value="C:axonemal dynein complex"/>
    <property type="evidence" value="ECO:0007669"/>
    <property type="project" value="TreeGrafter"/>
</dbReference>
<feature type="region of interest" description="Disordered" evidence="13">
    <location>
        <begin position="187"/>
        <end position="220"/>
    </location>
</feature>
<proteinExistence type="predicted"/>
<dbReference type="GO" id="GO:0045503">
    <property type="term" value="F:dynein light chain binding"/>
    <property type="evidence" value="ECO:0007669"/>
    <property type="project" value="TreeGrafter"/>
</dbReference>
<dbReference type="Proteomes" id="UP000319731">
    <property type="component" value="Unassembled WGS sequence"/>
</dbReference>
<dbReference type="InterPro" id="IPR036322">
    <property type="entry name" value="WD40_repeat_dom_sf"/>
</dbReference>
<dbReference type="SUPFAM" id="SSF50978">
    <property type="entry name" value="WD40 repeat-like"/>
    <property type="match status" value="1"/>
</dbReference>